<dbReference type="OrthoDB" id="9830167at2"/>
<protein>
    <submittedName>
        <fullName evidence="1">Uncharacterized protein</fullName>
    </submittedName>
</protein>
<evidence type="ECO:0000313" key="1">
    <source>
        <dbReference type="EMBL" id="MRG93672.1"/>
    </source>
</evidence>
<reference evidence="1 2" key="1">
    <citation type="submission" date="2019-10" db="EMBL/GenBank/DDBJ databases">
        <title>A soil myxobacterium in the family Polyangiaceae.</title>
        <authorList>
            <person name="Li Y."/>
            <person name="Wang J."/>
        </authorList>
    </citation>
    <scope>NUCLEOTIDE SEQUENCE [LARGE SCALE GENOMIC DNA]</scope>
    <source>
        <strain evidence="1 2">DSM 14734</strain>
    </source>
</reference>
<dbReference type="AlphaFoldDB" id="A0A6N7PND3"/>
<evidence type="ECO:0000313" key="2">
    <source>
        <dbReference type="Proteomes" id="UP000440224"/>
    </source>
</evidence>
<proteinExistence type="predicted"/>
<sequence>MDGLRSNWEAVVETISRGTRDPSLAAALDMRASGRISLAEAASMLGEPTDAPGWRRKLARRLRYLERLHGVSLLVPQIGRRGTVVLLEGLRETCPIPVASVLALQEFHARMVGFESRLATLEGGAKRSNFAADPKRGRK</sequence>
<name>A0A6N7PND3_9BACT</name>
<gene>
    <name evidence="1" type="ORF">GF068_17395</name>
</gene>
<organism evidence="1 2">
    <name type="scientific">Polyangium spumosum</name>
    <dbReference type="NCBI Taxonomy" id="889282"/>
    <lineage>
        <taxon>Bacteria</taxon>
        <taxon>Pseudomonadati</taxon>
        <taxon>Myxococcota</taxon>
        <taxon>Polyangia</taxon>
        <taxon>Polyangiales</taxon>
        <taxon>Polyangiaceae</taxon>
        <taxon>Polyangium</taxon>
    </lineage>
</organism>
<comment type="caution">
    <text evidence="1">The sequence shown here is derived from an EMBL/GenBank/DDBJ whole genome shotgun (WGS) entry which is preliminary data.</text>
</comment>
<dbReference type="Proteomes" id="UP000440224">
    <property type="component" value="Unassembled WGS sequence"/>
</dbReference>
<keyword evidence="2" id="KW-1185">Reference proteome</keyword>
<dbReference type="EMBL" id="WJIE01000005">
    <property type="protein sequence ID" value="MRG93672.1"/>
    <property type="molecule type" value="Genomic_DNA"/>
</dbReference>
<accession>A0A6N7PND3</accession>
<dbReference type="RefSeq" id="WP_153820539.1">
    <property type="nucleotide sequence ID" value="NZ_WJIE01000005.1"/>
</dbReference>